<dbReference type="InParanoid" id="A0A2K3DIN3"/>
<sequence length="120" mass="12595">MGAQAASPDSQQPAPSDVTNAAITTNASASAPKPKVHIPAAPALTNAERAALSHYLALFSERDLIDGRQPPPPPPPPSMEQRIAKVSAELRGARSLMESNQEMLERQRSGYKHACTTGGG</sequence>
<dbReference type="Gramene" id="PNW80385">
    <property type="protein sequence ID" value="PNW80385"/>
    <property type="gene ID" value="CHLRE_07g315326v5"/>
</dbReference>
<evidence type="ECO:0000313" key="3">
    <source>
        <dbReference type="Proteomes" id="UP000006906"/>
    </source>
</evidence>
<keyword evidence="3" id="KW-1185">Reference proteome</keyword>
<dbReference type="RefSeq" id="XP_042922439.1">
    <property type="nucleotide sequence ID" value="XM_043063871.1"/>
</dbReference>
<evidence type="ECO:0000256" key="1">
    <source>
        <dbReference type="SAM" id="MobiDB-lite"/>
    </source>
</evidence>
<proteinExistence type="predicted"/>
<protein>
    <submittedName>
        <fullName evidence="2">Uncharacterized protein</fullName>
    </submittedName>
</protein>
<feature type="region of interest" description="Disordered" evidence="1">
    <location>
        <begin position="1"/>
        <end position="34"/>
    </location>
</feature>
<evidence type="ECO:0000313" key="2">
    <source>
        <dbReference type="EMBL" id="PNW80385.1"/>
    </source>
</evidence>
<accession>A0A2K3DIN3</accession>
<dbReference type="EMBL" id="CM008968">
    <property type="protein sequence ID" value="PNW80385.1"/>
    <property type="molecule type" value="Genomic_DNA"/>
</dbReference>
<feature type="compositionally biased region" description="Low complexity" evidence="1">
    <location>
        <begin position="1"/>
        <end position="31"/>
    </location>
</feature>
<name>A0A2K3DIN3_CHLRE</name>
<reference evidence="2 3" key="1">
    <citation type="journal article" date="2007" name="Science">
        <title>The Chlamydomonas genome reveals the evolution of key animal and plant functions.</title>
        <authorList>
            <person name="Merchant S.S."/>
            <person name="Prochnik S.E."/>
            <person name="Vallon O."/>
            <person name="Harris E.H."/>
            <person name="Karpowicz S.J."/>
            <person name="Witman G.B."/>
            <person name="Terry A."/>
            <person name="Salamov A."/>
            <person name="Fritz-Laylin L.K."/>
            <person name="Marechal-Drouard L."/>
            <person name="Marshall W.F."/>
            <person name="Qu L.H."/>
            <person name="Nelson D.R."/>
            <person name="Sanderfoot A.A."/>
            <person name="Spalding M.H."/>
            <person name="Kapitonov V.V."/>
            <person name="Ren Q."/>
            <person name="Ferris P."/>
            <person name="Lindquist E."/>
            <person name="Shapiro H."/>
            <person name="Lucas S.M."/>
            <person name="Grimwood J."/>
            <person name="Schmutz J."/>
            <person name="Cardol P."/>
            <person name="Cerutti H."/>
            <person name="Chanfreau G."/>
            <person name="Chen C.L."/>
            <person name="Cognat V."/>
            <person name="Croft M.T."/>
            <person name="Dent R."/>
            <person name="Dutcher S."/>
            <person name="Fernandez E."/>
            <person name="Fukuzawa H."/>
            <person name="Gonzalez-Ballester D."/>
            <person name="Gonzalez-Halphen D."/>
            <person name="Hallmann A."/>
            <person name="Hanikenne M."/>
            <person name="Hippler M."/>
            <person name="Inwood W."/>
            <person name="Jabbari K."/>
            <person name="Kalanon M."/>
            <person name="Kuras R."/>
            <person name="Lefebvre P.A."/>
            <person name="Lemaire S.D."/>
            <person name="Lobanov A.V."/>
            <person name="Lohr M."/>
            <person name="Manuell A."/>
            <person name="Meier I."/>
            <person name="Mets L."/>
            <person name="Mittag M."/>
            <person name="Mittelmeier T."/>
            <person name="Moroney J.V."/>
            <person name="Moseley J."/>
            <person name="Napoli C."/>
            <person name="Nedelcu A.M."/>
            <person name="Niyogi K."/>
            <person name="Novoselov S.V."/>
            <person name="Paulsen I.T."/>
            <person name="Pazour G."/>
            <person name="Purton S."/>
            <person name="Ral J.P."/>
            <person name="Riano-Pachon D.M."/>
            <person name="Riekhof W."/>
            <person name="Rymarquis L."/>
            <person name="Schroda M."/>
            <person name="Stern D."/>
            <person name="Umen J."/>
            <person name="Willows R."/>
            <person name="Wilson N."/>
            <person name="Zimmer S.L."/>
            <person name="Allmer J."/>
            <person name="Balk J."/>
            <person name="Bisova K."/>
            <person name="Chen C.J."/>
            <person name="Elias M."/>
            <person name="Gendler K."/>
            <person name="Hauser C."/>
            <person name="Lamb M.R."/>
            <person name="Ledford H."/>
            <person name="Long J.C."/>
            <person name="Minagawa J."/>
            <person name="Page M.D."/>
            <person name="Pan J."/>
            <person name="Pootakham W."/>
            <person name="Roje S."/>
            <person name="Rose A."/>
            <person name="Stahlberg E."/>
            <person name="Terauchi A.M."/>
            <person name="Yang P."/>
            <person name="Ball S."/>
            <person name="Bowler C."/>
            <person name="Dieckmann C.L."/>
            <person name="Gladyshev V.N."/>
            <person name="Green P."/>
            <person name="Jorgensen R."/>
            <person name="Mayfield S."/>
            <person name="Mueller-Roeber B."/>
            <person name="Rajamani S."/>
            <person name="Sayre R.T."/>
            <person name="Brokstein P."/>
            <person name="Dubchak I."/>
            <person name="Goodstein D."/>
            <person name="Hornick L."/>
            <person name="Huang Y.W."/>
            <person name="Jhaveri J."/>
            <person name="Luo Y."/>
            <person name="Martinez D."/>
            <person name="Ngau W.C."/>
            <person name="Otillar B."/>
            <person name="Poliakov A."/>
            <person name="Porter A."/>
            <person name="Szajkowski L."/>
            <person name="Werner G."/>
            <person name="Zhou K."/>
            <person name="Grigoriev I.V."/>
            <person name="Rokhsar D.S."/>
            <person name="Grossman A.R."/>
        </authorList>
    </citation>
    <scope>NUCLEOTIDE SEQUENCE [LARGE SCALE GENOMIC DNA]</scope>
    <source>
        <strain evidence="3">CC-503</strain>
    </source>
</reference>
<dbReference type="OrthoDB" id="551222at2759"/>
<dbReference type="KEGG" id="cre:CHLRE_07g315326v5"/>
<dbReference type="GeneID" id="66053958"/>
<gene>
    <name evidence="2" type="ORF">CHLRE_07g315326v5</name>
</gene>
<dbReference type="AlphaFoldDB" id="A0A2K3DIN3"/>
<organism evidence="2 3">
    <name type="scientific">Chlamydomonas reinhardtii</name>
    <name type="common">Chlamydomonas smithii</name>
    <dbReference type="NCBI Taxonomy" id="3055"/>
    <lineage>
        <taxon>Eukaryota</taxon>
        <taxon>Viridiplantae</taxon>
        <taxon>Chlorophyta</taxon>
        <taxon>core chlorophytes</taxon>
        <taxon>Chlorophyceae</taxon>
        <taxon>CS clade</taxon>
        <taxon>Chlamydomonadales</taxon>
        <taxon>Chlamydomonadaceae</taxon>
        <taxon>Chlamydomonas</taxon>
    </lineage>
</organism>
<dbReference type="Proteomes" id="UP000006906">
    <property type="component" value="Chromosome 7"/>
</dbReference>